<proteinExistence type="predicted"/>
<dbReference type="Proteomes" id="UP000640583">
    <property type="component" value="Unassembled WGS sequence"/>
</dbReference>
<feature type="domain" description="N-acetyltransferase" evidence="1">
    <location>
        <begin position="18"/>
        <end position="172"/>
    </location>
</feature>
<dbReference type="PROSITE" id="PS51186">
    <property type="entry name" value="GNAT"/>
    <property type="match status" value="1"/>
</dbReference>
<dbReference type="InterPro" id="IPR000182">
    <property type="entry name" value="GNAT_dom"/>
</dbReference>
<dbReference type="InterPro" id="IPR016181">
    <property type="entry name" value="Acyl_CoA_acyltransferase"/>
</dbReference>
<comment type="caution">
    <text evidence="2">The sequence shown here is derived from an EMBL/GenBank/DDBJ whole genome shotgun (WGS) entry which is preliminary data.</text>
</comment>
<gene>
    <name evidence="2" type="ORF">H1D41_04145</name>
</gene>
<organism evidence="2 3">
    <name type="scientific">Halocynthiibacter styelae</name>
    <dbReference type="NCBI Taxonomy" id="2761955"/>
    <lineage>
        <taxon>Bacteria</taxon>
        <taxon>Pseudomonadati</taxon>
        <taxon>Pseudomonadota</taxon>
        <taxon>Alphaproteobacteria</taxon>
        <taxon>Rhodobacterales</taxon>
        <taxon>Paracoccaceae</taxon>
        <taxon>Halocynthiibacter</taxon>
    </lineage>
</organism>
<dbReference type="PANTHER" id="PTHR43610">
    <property type="entry name" value="BLL6696 PROTEIN"/>
    <property type="match status" value="1"/>
</dbReference>
<evidence type="ECO:0000313" key="3">
    <source>
        <dbReference type="Proteomes" id="UP000640583"/>
    </source>
</evidence>
<dbReference type="SUPFAM" id="SSF55729">
    <property type="entry name" value="Acyl-CoA N-acyltransferases (Nat)"/>
    <property type="match status" value="1"/>
</dbReference>
<protein>
    <submittedName>
        <fullName evidence="2">GNAT family N-acetyltransferase</fullName>
    </submittedName>
</protein>
<sequence length="195" mass="21446">MPSACFWPAPVTLKGDHVLLAPLSHDHADGLKVACAEIPGLWYTSVPTPDGMDAEITRRLSQPDMQPFTVMTPDGTPVGMTTFMNIDAANRRVEIGSTWYAKSVQRSGLNTEAKLLLLTHAFEDLDCIAVEFRTHFMNHASRSAIARLGAKQDGILRNHMISPDGSLRDTVCFSIISGEWPAVKMNLKHRLHPVG</sequence>
<dbReference type="PANTHER" id="PTHR43610:SF1">
    <property type="entry name" value="N-ACETYLTRANSFERASE DOMAIN-CONTAINING PROTEIN"/>
    <property type="match status" value="1"/>
</dbReference>
<name>A0A8J7ICJ2_9RHOB</name>
<dbReference type="Pfam" id="PF13302">
    <property type="entry name" value="Acetyltransf_3"/>
    <property type="match status" value="1"/>
</dbReference>
<keyword evidence="3" id="KW-1185">Reference proteome</keyword>
<dbReference type="Gene3D" id="3.40.630.30">
    <property type="match status" value="1"/>
</dbReference>
<evidence type="ECO:0000259" key="1">
    <source>
        <dbReference type="PROSITE" id="PS51186"/>
    </source>
</evidence>
<dbReference type="EMBL" id="JADCKQ010000002">
    <property type="protein sequence ID" value="MBI1492824.1"/>
    <property type="molecule type" value="Genomic_DNA"/>
</dbReference>
<dbReference type="GO" id="GO:0016747">
    <property type="term" value="F:acyltransferase activity, transferring groups other than amino-acyl groups"/>
    <property type="evidence" value="ECO:0007669"/>
    <property type="project" value="InterPro"/>
</dbReference>
<dbReference type="AlphaFoldDB" id="A0A8J7ICJ2"/>
<reference evidence="2" key="1">
    <citation type="submission" date="2020-10" db="EMBL/GenBank/DDBJ databases">
        <title>Paenihalocynthiibacter styelae gen. nov., sp. nov., isolated from stalked sea squirt Styela clava.</title>
        <authorList>
            <person name="Kim Y.-O."/>
            <person name="Yoon J.-H."/>
        </authorList>
    </citation>
    <scope>NUCLEOTIDE SEQUENCE</scope>
    <source>
        <strain evidence="2">MYP1-1</strain>
    </source>
</reference>
<evidence type="ECO:0000313" key="2">
    <source>
        <dbReference type="EMBL" id="MBI1492824.1"/>
    </source>
</evidence>
<dbReference type="RefSeq" id="WP_228847716.1">
    <property type="nucleotide sequence ID" value="NZ_JADCKQ010000002.1"/>
</dbReference>
<accession>A0A8J7ICJ2</accession>